<dbReference type="InterPro" id="IPR025828">
    <property type="entry name" value="Put_sensor_dom"/>
</dbReference>
<keyword evidence="9" id="KW-1133">Transmembrane helix</keyword>
<keyword evidence="8" id="KW-0902">Two-component regulatory system</keyword>
<dbReference type="Pfam" id="PF13796">
    <property type="entry name" value="Sensor"/>
    <property type="match status" value="1"/>
</dbReference>
<dbReference type="Gene3D" id="1.20.5.1930">
    <property type="match status" value="1"/>
</dbReference>
<accession>A0ABW1VFV1</accession>
<dbReference type="GO" id="GO:0016301">
    <property type="term" value="F:kinase activity"/>
    <property type="evidence" value="ECO:0007669"/>
    <property type="project" value="UniProtKB-KW"/>
</dbReference>
<sequence length="481" mass="52420">MTTESATTDPDTREQEASTIVTTVTEHVAPARRRGYGSLWVRVPQELGFLLLGLPMAVVSLSVLSAVFFTGVGTIALVVGFLVLVAALYLARGFGAFELERLRWAGRPAITPPQWEPPDRAVGFVRGVLGPFVNGHCWLYLLHGMVVAPVISVLSWTVTVVWLSIGTSWTWMLFLPNRGDREFWPHQVVLDFLFPGDTWGIDPILGENVFQLLVGLLFLVTLPFITRVFTMLHYGVAKGMLATWRSEALTQEVADLSASRGAALIAEDQSLRRLERDIHDGPQQRLVRLQMDLASAERKLDSDPDAAKTMLAEAREQARDTLEELRALSRGFAPPILQDRGLVTGLESLAARSIIPVRLELRLDPDVRLPSEIERSAYFVAAELLTNAAKHSGASDIRLHVALRRGPGRDESWLDVWVIDNGVGGAVLRGGHGLSGLNERVHGLRGVLSLDSPAGGPTTIGAHIPVSGYLTGTIASPSARP</sequence>
<keyword evidence="5" id="KW-0547">Nucleotide-binding</keyword>
<feature type="domain" description="Putative sensor" evidence="11">
    <location>
        <begin position="49"/>
        <end position="241"/>
    </location>
</feature>
<dbReference type="SUPFAM" id="SSF55874">
    <property type="entry name" value="ATPase domain of HSP90 chaperone/DNA topoisomerase II/histidine kinase"/>
    <property type="match status" value="1"/>
</dbReference>
<evidence type="ECO:0000256" key="7">
    <source>
        <dbReference type="ARBA" id="ARBA00022840"/>
    </source>
</evidence>
<dbReference type="Gene3D" id="3.30.565.10">
    <property type="entry name" value="Histidine kinase-like ATPase, C-terminal domain"/>
    <property type="match status" value="1"/>
</dbReference>
<keyword evidence="7" id="KW-0067">ATP-binding</keyword>
<evidence type="ECO:0000256" key="6">
    <source>
        <dbReference type="ARBA" id="ARBA00022777"/>
    </source>
</evidence>
<keyword evidence="13" id="KW-1185">Reference proteome</keyword>
<dbReference type="RefSeq" id="WP_386728066.1">
    <property type="nucleotide sequence ID" value="NZ_JBHSTP010000001.1"/>
</dbReference>
<keyword evidence="9" id="KW-0472">Membrane</keyword>
<organism evidence="12 13">
    <name type="scientific">Luethyella okanaganae</name>
    <dbReference type="NCBI Taxonomy" id="69372"/>
    <lineage>
        <taxon>Bacteria</taxon>
        <taxon>Bacillati</taxon>
        <taxon>Actinomycetota</taxon>
        <taxon>Actinomycetes</taxon>
        <taxon>Micrococcales</taxon>
        <taxon>Microbacteriaceae</taxon>
        <taxon>Luethyella</taxon>
    </lineage>
</organism>
<evidence type="ECO:0000256" key="1">
    <source>
        <dbReference type="ARBA" id="ARBA00000085"/>
    </source>
</evidence>
<dbReference type="EC" id="2.7.13.3" evidence="2"/>
<evidence type="ECO:0000256" key="2">
    <source>
        <dbReference type="ARBA" id="ARBA00012438"/>
    </source>
</evidence>
<comment type="catalytic activity">
    <reaction evidence="1">
        <text>ATP + protein L-histidine = ADP + protein N-phospho-L-histidine.</text>
        <dbReference type="EC" id="2.7.13.3"/>
    </reaction>
</comment>
<feature type="transmembrane region" description="Helical" evidence="9">
    <location>
        <begin position="75"/>
        <end position="97"/>
    </location>
</feature>
<feature type="transmembrane region" description="Helical" evidence="9">
    <location>
        <begin position="138"/>
        <end position="165"/>
    </location>
</feature>
<dbReference type="PANTHER" id="PTHR24421:SF10">
    <property type="entry name" value="NITRATE_NITRITE SENSOR PROTEIN NARQ"/>
    <property type="match status" value="1"/>
</dbReference>
<dbReference type="CDD" id="cd16917">
    <property type="entry name" value="HATPase_UhpB-NarQ-NarX-like"/>
    <property type="match status" value="1"/>
</dbReference>
<dbReference type="EMBL" id="JBHSTP010000001">
    <property type="protein sequence ID" value="MFC6355354.1"/>
    <property type="molecule type" value="Genomic_DNA"/>
</dbReference>
<dbReference type="Pfam" id="PF07730">
    <property type="entry name" value="HisKA_3"/>
    <property type="match status" value="1"/>
</dbReference>
<keyword evidence="6 12" id="KW-0418">Kinase</keyword>
<protein>
    <recommendedName>
        <fullName evidence="2">histidine kinase</fullName>
        <ecNumber evidence="2">2.7.13.3</ecNumber>
    </recommendedName>
</protein>
<evidence type="ECO:0000313" key="13">
    <source>
        <dbReference type="Proteomes" id="UP001596306"/>
    </source>
</evidence>
<evidence type="ECO:0000256" key="4">
    <source>
        <dbReference type="ARBA" id="ARBA00022679"/>
    </source>
</evidence>
<dbReference type="InterPro" id="IPR050482">
    <property type="entry name" value="Sensor_HK_TwoCompSys"/>
</dbReference>
<keyword evidence="4" id="KW-0808">Transferase</keyword>
<feature type="domain" description="Signal transduction histidine kinase subgroup 3 dimerisation and phosphoacceptor" evidence="10">
    <location>
        <begin position="272"/>
        <end position="335"/>
    </location>
</feature>
<evidence type="ECO:0000256" key="8">
    <source>
        <dbReference type="ARBA" id="ARBA00023012"/>
    </source>
</evidence>
<keyword evidence="9" id="KW-0812">Transmembrane</keyword>
<name>A0ABW1VFV1_9MICO</name>
<keyword evidence="3" id="KW-0597">Phosphoprotein</keyword>
<gene>
    <name evidence="12" type="ORF">ACFQB0_04425</name>
</gene>
<evidence type="ECO:0000256" key="9">
    <source>
        <dbReference type="SAM" id="Phobius"/>
    </source>
</evidence>
<proteinExistence type="predicted"/>
<comment type="caution">
    <text evidence="12">The sequence shown here is derived from an EMBL/GenBank/DDBJ whole genome shotgun (WGS) entry which is preliminary data.</text>
</comment>
<evidence type="ECO:0000256" key="3">
    <source>
        <dbReference type="ARBA" id="ARBA00022553"/>
    </source>
</evidence>
<feature type="transmembrane region" description="Helical" evidence="9">
    <location>
        <begin position="47"/>
        <end position="69"/>
    </location>
</feature>
<evidence type="ECO:0000259" key="10">
    <source>
        <dbReference type="Pfam" id="PF07730"/>
    </source>
</evidence>
<evidence type="ECO:0000256" key="5">
    <source>
        <dbReference type="ARBA" id="ARBA00022741"/>
    </source>
</evidence>
<feature type="transmembrane region" description="Helical" evidence="9">
    <location>
        <begin position="209"/>
        <end position="230"/>
    </location>
</feature>
<evidence type="ECO:0000259" key="11">
    <source>
        <dbReference type="Pfam" id="PF13796"/>
    </source>
</evidence>
<dbReference type="PANTHER" id="PTHR24421">
    <property type="entry name" value="NITRATE/NITRITE SENSOR PROTEIN NARX-RELATED"/>
    <property type="match status" value="1"/>
</dbReference>
<evidence type="ECO:0000313" key="12">
    <source>
        <dbReference type="EMBL" id="MFC6355354.1"/>
    </source>
</evidence>
<dbReference type="Proteomes" id="UP001596306">
    <property type="component" value="Unassembled WGS sequence"/>
</dbReference>
<reference evidence="13" key="1">
    <citation type="journal article" date="2019" name="Int. J. Syst. Evol. Microbiol.">
        <title>The Global Catalogue of Microorganisms (GCM) 10K type strain sequencing project: providing services to taxonomists for standard genome sequencing and annotation.</title>
        <authorList>
            <consortium name="The Broad Institute Genomics Platform"/>
            <consortium name="The Broad Institute Genome Sequencing Center for Infectious Disease"/>
            <person name="Wu L."/>
            <person name="Ma J."/>
        </authorList>
    </citation>
    <scope>NUCLEOTIDE SEQUENCE [LARGE SCALE GENOMIC DNA]</scope>
    <source>
        <strain evidence="13">CCUG 43304</strain>
    </source>
</reference>
<dbReference type="InterPro" id="IPR036890">
    <property type="entry name" value="HATPase_C_sf"/>
</dbReference>
<dbReference type="InterPro" id="IPR011712">
    <property type="entry name" value="Sig_transdc_His_kin_sub3_dim/P"/>
</dbReference>